<dbReference type="PROSITE" id="PS51257">
    <property type="entry name" value="PROKAR_LIPOPROTEIN"/>
    <property type="match status" value="1"/>
</dbReference>
<comment type="caution">
    <text evidence="2">The sequence shown here is derived from an EMBL/GenBank/DDBJ whole genome shotgun (WGS) entry which is preliminary data.</text>
</comment>
<evidence type="ECO:0000313" key="2">
    <source>
        <dbReference type="EMBL" id="MFD1643835.1"/>
    </source>
</evidence>
<name>A0ABD6DER8_9EURY</name>
<feature type="compositionally biased region" description="Polar residues" evidence="1">
    <location>
        <begin position="70"/>
        <end position="80"/>
    </location>
</feature>
<accession>A0ABD6DER8</accession>
<dbReference type="Proteomes" id="UP001597052">
    <property type="component" value="Unassembled WGS sequence"/>
</dbReference>
<evidence type="ECO:0000313" key="3">
    <source>
        <dbReference type="Proteomes" id="UP001597052"/>
    </source>
</evidence>
<feature type="region of interest" description="Disordered" evidence="1">
    <location>
        <begin position="67"/>
        <end position="115"/>
    </location>
</feature>
<dbReference type="AlphaFoldDB" id="A0ABD6DER8"/>
<keyword evidence="3" id="KW-1185">Reference proteome</keyword>
<gene>
    <name evidence="2" type="ORF">ACFSBW_18445</name>
</gene>
<dbReference type="EMBL" id="JBHUDM010000010">
    <property type="protein sequence ID" value="MFD1643835.1"/>
    <property type="molecule type" value="Genomic_DNA"/>
</dbReference>
<dbReference type="RefSeq" id="WP_256397764.1">
    <property type="nucleotide sequence ID" value="NZ_JANHDJ010000012.1"/>
</dbReference>
<evidence type="ECO:0008006" key="4">
    <source>
        <dbReference type="Google" id="ProtNLM"/>
    </source>
</evidence>
<evidence type="ECO:0000256" key="1">
    <source>
        <dbReference type="SAM" id="MobiDB-lite"/>
    </source>
</evidence>
<feature type="compositionally biased region" description="Low complexity" evidence="1">
    <location>
        <begin position="81"/>
        <end position="103"/>
    </location>
</feature>
<organism evidence="2 3">
    <name type="scientific">Halohasta litorea</name>
    <dbReference type="NCBI Taxonomy" id="869891"/>
    <lineage>
        <taxon>Archaea</taxon>
        <taxon>Methanobacteriati</taxon>
        <taxon>Methanobacteriota</taxon>
        <taxon>Stenosarchaea group</taxon>
        <taxon>Halobacteria</taxon>
        <taxon>Halobacteriales</taxon>
        <taxon>Haloferacaceae</taxon>
        <taxon>Halohasta</taxon>
    </lineage>
</organism>
<proteinExistence type="predicted"/>
<reference evidence="2 3" key="1">
    <citation type="journal article" date="2019" name="Int. J. Syst. Evol. Microbiol.">
        <title>The Global Catalogue of Microorganisms (GCM) 10K type strain sequencing project: providing services to taxonomists for standard genome sequencing and annotation.</title>
        <authorList>
            <consortium name="The Broad Institute Genomics Platform"/>
            <consortium name="The Broad Institute Genome Sequencing Center for Infectious Disease"/>
            <person name="Wu L."/>
            <person name="Ma J."/>
        </authorList>
    </citation>
    <scope>NUCLEOTIDE SEQUENCE [LARGE SCALE GENOMIC DNA]</scope>
    <source>
        <strain evidence="2 3">CGMCC 1.10593</strain>
    </source>
</reference>
<sequence length="246" mass="26379">MLRTSSIVATGGLTAIAGCIGSNNEPPPRKSNVIDNIELSADGTTLRIDPFAESNRWVQSRRDLEVNASAGPTNQTRDNGSTASLSALSKLSPVGTARAAKGRGATGRGSGGYSSAPRTANGRAWFWGGSYTNGWYDDHDDEVSQYPVDIATLGVAYIGSNARFEEQDPGPGPINWDDTYDSPTDAEIETSVQELQPGWYRVGANIVVAEGPDEGTDLGWECIDLRVEQTVDGKEITERWKVSPRI</sequence>
<protein>
    <recommendedName>
        <fullName evidence="4">Lipoprotein</fullName>
    </recommendedName>
</protein>